<dbReference type="SUPFAM" id="SSF57716">
    <property type="entry name" value="Glucocorticoid receptor-like (DNA-binding domain)"/>
    <property type="match status" value="1"/>
</dbReference>
<dbReference type="PROSITE" id="PS51128">
    <property type="entry name" value="ZF_DKSA_2"/>
    <property type="match status" value="1"/>
</dbReference>
<accession>A0ABZ1I0W8</accession>
<organism evidence="7 8">
    <name type="scientific">Amycolatopsis rhabdoformis</name>
    <dbReference type="NCBI Taxonomy" id="1448059"/>
    <lineage>
        <taxon>Bacteria</taxon>
        <taxon>Bacillati</taxon>
        <taxon>Actinomycetota</taxon>
        <taxon>Actinomycetes</taxon>
        <taxon>Pseudonocardiales</taxon>
        <taxon>Pseudonocardiaceae</taxon>
        <taxon>Amycolatopsis</taxon>
    </lineage>
</organism>
<protein>
    <submittedName>
        <fullName evidence="7">TraR/DksA C4-type zinc finger protein</fullName>
    </submittedName>
</protein>
<keyword evidence="1" id="KW-0479">Metal-binding</keyword>
<dbReference type="PANTHER" id="PTHR33823:SF4">
    <property type="entry name" value="GENERAL STRESS PROTEIN 16O"/>
    <property type="match status" value="1"/>
</dbReference>
<dbReference type="InterPro" id="IPR000962">
    <property type="entry name" value="Znf_DskA_TraR"/>
</dbReference>
<name>A0ABZ1I0W8_9PSEU</name>
<evidence type="ECO:0000256" key="4">
    <source>
        <dbReference type="PROSITE-ProRule" id="PRU00510"/>
    </source>
</evidence>
<keyword evidence="2" id="KW-0863">Zinc-finger</keyword>
<reference evidence="7 8" key="1">
    <citation type="journal article" date="2015" name="Int. J. Syst. Evol. Microbiol.">
        <title>Amycolatopsis rhabdoformis sp. nov., an actinomycete isolated from a tropical forest soil.</title>
        <authorList>
            <person name="Souza W.R."/>
            <person name="Silva R.E."/>
            <person name="Goodfellow M."/>
            <person name="Busarakam K."/>
            <person name="Figueiro F.S."/>
            <person name="Ferreira D."/>
            <person name="Rodrigues-Filho E."/>
            <person name="Moraes L.A.B."/>
            <person name="Zucchi T.D."/>
        </authorList>
    </citation>
    <scope>NUCLEOTIDE SEQUENCE [LARGE SCALE GENOMIC DNA]</scope>
    <source>
        <strain evidence="7 8">NCIMB 14900</strain>
    </source>
</reference>
<dbReference type="PANTHER" id="PTHR33823">
    <property type="entry name" value="RNA POLYMERASE-BINDING TRANSCRIPTION FACTOR DKSA-RELATED"/>
    <property type="match status" value="1"/>
</dbReference>
<dbReference type="InterPro" id="IPR020458">
    <property type="entry name" value="Znf_DskA_TraR_CS"/>
</dbReference>
<proteinExistence type="predicted"/>
<evidence type="ECO:0000256" key="2">
    <source>
        <dbReference type="ARBA" id="ARBA00022771"/>
    </source>
</evidence>
<dbReference type="EMBL" id="CP142149">
    <property type="protein sequence ID" value="WSE27233.1"/>
    <property type="molecule type" value="Genomic_DNA"/>
</dbReference>
<feature type="zinc finger region" description="dksA C4-type" evidence="4">
    <location>
        <begin position="87"/>
        <end position="111"/>
    </location>
</feature>
<dbReference type="RefSeq" id="WP_326566244.1">
    <property type="nucleotide sequence ID" value="NZ_CP142149.1"/>
</dbReference>
<evidence type="ECO:0000256" key="3">
    <source>
        <dbReference type="ARBA" id="ARBA00022833"/>
    </source>
</evidence>
<evidence type="ECO:0000256" key="1">
    <source>
        <dbReference type="ARBA" id="ARBA00022723"/>
    </source>
</evidence>
<sequence length="115" mass="12375">MDERAATELVSTARAETASLALALARRRDEIVAASEFSSGDDEHDPEGSTIAFERAQVQALLQQAEDELVALDQAAERVRAGVFEVCERCGGPIAEGRLQALPTTRTCITCANKR</sequence>
<evidence type="ECO:0000313" key="7">
    <source>
        <dbReference type="EMBL" id="WSE27233.1"/>
    </source>
</evidence>
<gene>
    <name evidence="7" type="ORF">VSH64_30750</name>
</gene>
<keyword evidence="8" id="KW-1185">Reference proteome</keyword>
<keyword evidence="3" id="KW-0862">Zinc</keyword>
<evidence type="ECO:0000313" key="8">
    <source>
        <dbReference type="Proteomes" id="UP001330812"/>
    </source>
</evidence>
<dbReference type="Gene3D" id="1.20.120.910">
    <property type="entry name" value="DksA, coiled-coil domain"/>
    <property type="match status" value="1"/>
</dbReference>
<keyword evidence="5" id="KW-0175">Coiled coil</keyword>
<evidence type="ECO:0000259" key="6">
    <source>
        <dbReference type="Pfam" id="PF01258"/>
    </source>
</evidence>
<dbReference type="Proteomes" id="UP001330812">
    <property type="component" value="Chromosome"/>
</dbReference>
<evidence type="ECO:0000256" key="5">
    <source>
        <dbReference type="SAM" id="Coils"/>
    </source>
</evidence>
<dbReference type="Pfam" id="PF01258">
    <property type="entry name" value="zf-dskA_traR"/>
    <property type="match status" value="1"/>
</dbReference>
<feature type="domain" description="Zinc finger DksA/TraR C4-type" evidence="6">
    <location>
        <begin position="84"/>
        <end position="114"/>
    </location>
</feature>
<feature type="coiled-coil region" evidence="5">
    <location>
        <begin position="55"/>
        <end position="82"/>
    </location>
</feature>
<dbReference type="PROSITE" id="PS01102">
    <property type="entry name" value="ZF_DKSA_1"/>
    <property type="match status" value="1"/>
</dbReference>